<keyword evidence="3" id="KW-0946">Virion</keyword>
<keyword evidence="5" id="KW-0325">Glycoprotein</keyword>
<keyword evidence="4 6" id="KW-0472">Membrane</keyword>
<dbReference type="GO" id="GO:0044003">
    <property type="term" value="P:symbiont-mediated perturbation of host process"/>
    <property type="evidence" value="ECO:0007669"/>
    <property type="project" value="InterPro"/>
</dbReference>
<evidence type="ECO:0000256" key="5">
    <source>
        <dbReference type="ARBA" id="ARBA00023180"/>
    </source>
</evidence>
<keyword evidence="2 6" id="KW-0812">Transmembrane</keyword>
<keyword evidence="6" id="KW-1133">Transmembrane helix</keyword>
<accession>A0A1L3KKH8</accession>
<reference evidence="7" key="1">
    <citation type="journal article" date="2016" name="Nature">
        <title>Redefining the invertebrate RNA virosphere.</title>
        <authorList>
            <person name="Shi M."/>
            <person name="Lin X.D."/>
            <person name="Tian J.H."/>
            <person name="Chen L.J."/>
            <person name="Chen X."/>
            <person name="Li C.X."/>
            <person name="Qin X.C."/>
            <person name="Li J."/>
            <person name="Cao J.P."/>
            <person name="Eden J.S."/>
            <person name="Buchmann J."/>
            <person name="Wang W."/>
            <person name="Xu J."/>
            <person name="Holmes E.C."/>
            <person name="Zhang Y.Z."/>
        </authorList>
    </citation>
    <scope>NUCLEOTIDE SEQUENCE</scope>
    <source>
        <strain evidence="7">GCM19162</strain>
    </source>
</reference>
<dbReference type="EMBL" id="KX883862">
    <property type="protein sequence ID" value="APG77884.1"/>
    <property type="molecule type" value="Genomic_RNA"/>
</dbReference>
<proteinExistence type="predicted"/>
<feature type="transmembrane region" description="Helical" evidence="6">
    <location>
        <begin position="481"/>
        <end position="502"/>
    </location>
</feature>
<dbReference type="GO" id="GO:0055036">
    <property type="term" value="C:virion membrane"/>
    <property type="evidence" value="ECO:0007669"/>
    <property type="project" value="UniProtKB-SubCell"/>
</dbReference>
<name>A0A1L3KKH8_9VIRU</name>
<evidence type="ECO:0000256" key="4">
    <source>
        <dbReference type="ARBA" id="ARBA00023136"/>
    </source>
</evidence>
<evidence type="ECO:0000313" key="7">
    <source>
        <dbReference type="EMBL" id="APG77884.1"/>
    </source>
</evidence>
<organism evidence="7">
    <name type="scientific">Hubei earwig virus 1</name>
    <dbReference type="NCBI Taxonomy" id="1922890"/>
    <lineage>
        <taxon>Viruses</taxon>
        <taxon>Riboviria</taxon>
    </lineage>
</organism>
<gene>
    <name evidence="7" type="primary">HA</name>
</gene>
<evidence type="ECO:0000256" key="2">
    <source>
        <dbReference type="ARBA" id="ARBA00022692"/>
    </source>
</evidence>
<evidence type="ECO:0000256" key="6">
    <source>
        <dbReference type="SAM" id="Phobius"/>
    </source>
</evidence>
<comment type="subcellular location">
    <subcellularLocation>
        <location evidence="1">Virion membrane</location>
    </subcellularLocation>
</comment>
<evidence type="ECO:0000256" key="1">
    <source>
        <dbReference type="ARBA" id="ARBA00004182"/>
    </source>
</evidence>
<dbReference type="InterPro" id="IPR004955">
    <property type="entry name" value="Baculovirus_Gp64"/>
</dbReference>
<dbReference type="Gene3D" id="6.10.250.3010">
    <property type="match status" value="1"/>
</dbReference>
<protein>
    <submittedName>
        <fullName evidence="7">Hemagglutinin</fullName>
    </submittedName>
</protein>
<evidence type="ECO:0000256" key="3">
    <source>
        <dbReference type="ARBA" id="ARBA00022844"/>
    </source>
</evidence>
<sequence length="505" mass="57408">MDTKTKMTLTMILTLALCQIYAGEKCTTPLKIKQPEIQLHHINQTLTDGEITVFPMKAEALIMTRSYWSSFCYNGGSLDPNTGCVINSKQLNPKRKEAIMWKEKEMCLVGNICRMEGPCWGSEAEKCKDIIPTTWVDERLHTDIGSRYMKFPYHTCVMSWECHIKKTTLSISFGGPGKLKKVYISTPEGGQAINENGFYEIGYPNNASLLVIDPIIPRIYKNKVNCIEIFDIICIVSDNIAGLRGKTYFIDRETFCGTNQNTKLCILGPIMRIYQNNIQERTIKELIPFKSPSISTIQAIQTDILATQYSLSYNNMKISSAIFQIQRTITNMIDSLRKIDDQLISTILGKDKPYNSRTHLLGDDLFQQCSVEREVELDSATCSSNFHYKSGRLVEGEQTSDGCYQYKSMGYQNISFFDDLIDEDIFIEKSEILPSHTDEDGWTWLVNNRVKSFDTFSQNTIKSIGGLQEGFLQLTSLRSSIIGWLNGLGSVVAWIALILHFVRRR</sequence>
<dbReference type="GO" id="GO:0019031">
    <property type="term" value="C:viral envelope"/>
    <property type="evidence" value="ECO:0007669"/>
    <property type="project" value="InterPro"/>
</dbReference>
<dbReference type="Pfam" id="PF03273">
    <property type="entry name" value="Baculo_gp64"/>
    <property type="match status" value="1"/>
</dbReference>